<dbReference type="EMBL" id="LBSX01000008">
    <property type="protein sequence ID" value="KKQ27568.1"/>
    <property type="molecule type" value="Genomic_DNA"/>
</dbReference>
<protein>
    <submittedName>
        <fullName evidence="1">Uncharacterized protein</fullName>
    </submittedName>
</protein>
<gene>
    <name evidence="1" type="ORF">US42_C0008G0079</name>
</gene>
<evidence type="ECO:0000313" key="2">
    <source>
        <dbReference type="Proteomes" id="UP000034849"/>
    </source>
</evidence>
<organism evidence="1 2">
    <name type="scientific">Candidatus Magasanikbacteria bacterium GW2011_GWC2_37_14</name>
    <dbReference type="NCBI Taxonomy" id="1619046"/>
    <lineage>
        <taxon>Bacteria</taxon>
        <taxon>Candidatus Magasanikiibacteriota</taxon>
    </lineage>
</organism>
<name>A0A0G0G8Z1_9BACT</name>
<dbReference type="Proteomes" id="UP000034849">
    <property type="component" value="Unassembled WGS sequence"/>
</dbReference>
<reference evidence="1 2" key="1">
    <citation type="journal article" date="2015" name="Nature">
        <title>rRNA introns, odd ribosomes, and small enigmatic genomes across a large radiation of phyla.</title>
        <authorList>
            <person name="Brown C.T."/>
            <person name="Hug L.A."/>
            <person name="Thomas B.C."/>
            <person name="Sharon I."/>
            <person name="Castelle C.J."/>
            <person name="Singh A."/>
            <person name="Wilkins M.J."/>
            <person name="Williams K.H."/>
            <person name="Banfield J.F."/>
        </authorList>
    </citation>
    <scope>NUCLEOTIDE SEQUENCE [LARGE SCALE GENOMIC DNA]</scope>
</reference>
<proteinExistence type="predicted"/>
<dbReference type="STRING" id="1619046.US42_C0008G0079"/>
<comment type="caution">
    <text evidence="1">The sequence shown here is derived from an EMBL/GenBank/DDBJ whole genome shotgun (WGS) entry which is preliminary data.</text>
</comment>
<evidence type="ECO:0000313" key="1">
    <source>
        <dbReference type="EMBL" id="KKQ27568.1"/>
    </source>
</evidence>
<accession>A0A0G0G8Z1</accession>
<sequence length="43" mass="4677">MAIVYPLEKQWQGTKGGVCLELGGGLDERLGGVVRALEQDQDF</sequence>
<dbReference type="AlphaFoldDB" id="A0A0G0G8Z1"/>